<dbReference type="AlphaFoldDB" id="A0A917AQY6"/>
<sequence length="392" mass="42505">MTGPTDIAVQRLANEESEIALFSLQGDIRERSLASLQSAYLESGKFTQDARTVSPQTAKSLLVAGAAAGGTGLSAATAGTLFMATADPSTLMQLGAGVGAAVMGPSGITAQAAFLPVASSVPVVAPLLAVHALSTAVTMRQFELMDRKIDEIKTTLDRMLARYEAEMTAQLITASSIIDEVQHQYEATGRFSQDMLIRLALAERDLRIVAQRARVLADSYDIDHVQDADAAKRANHDIQAAIFTTFVELRAAYLRVGVDNQENPGTVATSRSRLAQTLSESLSLWDKLLGRATQLEERIGRQETALKDRNLLQKLASSEKKELESMQEAHRETQKAERTIIDGLGPLKHDIASTLEQLESADQKGQGTLVYWQDDDGEHAFTTSEQLLRLVP</sequence>
<evidence type="ECO:0000313" key="3">
    <source>
        <dbReference type="Proteomes" id="UP000633136"/>
    </source>
</evidence>
<dbReference type="Proteomes" id="UP000633136">
    <property type="component" value="Unassembled WGS sequence"/>
</dbReference>
<evidence type="ECO:0000256" key="1">
    <source>
        <dbReference type="SAM" id="Coils"/>
    </source>
</evidence>
<comment type="caution">
    <text evidence="2">The sequence shown here is derived from an EMBL/GenBank/DDBJ whole genome shotgun (WGS) entry which is preliminary data.</text>
</comment>
<feature type="coiled-coil region" evidence="1">
    <location>
        <begin position="309"/>
        <end position="336"/>
    </location>
</feature>
<reference evidence="2" key="2">
    <citation type="submission" date="2020-09" db="EMBL/GenBank/DDBJ databases">
        <authorList>
            <person name="Sun Q."/>
            <person name="Zhou Y."/>
        </authorList>
    </citation>
    <scope>NUCLEOTIDE SEQUENCE</scope>
    <source>
        <strain evidence="2">CGMCC 1.15388</strain>
    </source>
</reference>
<gene>
    <name evidence="2" type="ORF">GCM10011401_13550</name>
</gene>
<keyword evidence="1" id="KW-0175">Coiled coil</keyword>
<evidence type="ECO:0000313" key="2">
    <source>
        <dbReference type="EMBL" id="GGE67484.1"/>
    </source>
</evidence>
<proteinExistence type="predicted"/>
<reference evidence="2" key="1">
    <citation type="journal article" date="2014" name="Int. J. Syst. Evol. Microbiol.">
        <title>Complete genome sequence of Corynebacterium casei LMG S-19264T (=DSM 44701T), isolated from a smear-ripened cheese.</title>
        <authorList>
            <consortium name="US DOE Joint Genome Institute (JGI-PGF)"/>
            <person name="Walter F."/>
            <person name="Albersmeier A."/>
            <person name="Kalinowski J."/>
            <person name="Ruckert C."/>
        </authorList>
    </citation>
    <scope>NUCLEOTIDE SEQUENCE</scope>
    <source>
        <strain evidence="2">CGMCC 1.15388</strain>
    </source>
</reference>
<dbReference type="EMBL" id="BMIS01000005">
    <property type="protein sequence ID" value="GGE67484.1"/>
    <property type="molecule type" value="Genomic_DNA"/>
</dbReference>
<keyword evidence="3" id="KW-1185">Reference proteome</keyword>
<protein>
    <submittedName>
        <fullName evidence="2">Uncharacterized protein</fullName>
    </submittedName>
</protein>
<accession>A0A917AQY6</accession>
<name>A0A917AQY6_9MICC</name>
<organism evidence="2 3">
    <name type="scientific">Nesterenkonia cremea</name>
    <dbReference type="NCBI Taxonomy" id="1882340"/>
    <lineage>
        <taxon>Bacteria</taxon>
        <taxon>Bacillati</taxon>
        <taxon>Actinomycetota</taxon>
        <taxon>Actinomycetes</taxon>
        <taxon>Micrococcales</taxon>
        <taxon>Micrococcaceae</taxon>
        <taxon>Nesterenkonia</taxon>
    </lineage>
</organism>